<evidence type="ECO:0008006" key="6">
    <source>
        <dbReference type="Google" id="ProtNLM"/>
    </source>
</evidence>
<proteinExistence type="predicted"/>
<gene>
    <name evidence="3" type="ORF">BVE84_05725</name>
    <name evidence="2" type="ORF">BVE86_07665</name>
</gene>
<feature type="transmembrane region" description="Helical" evidence="1">
    <location>
        <begin position="119"/>
        <end position="136"/>
    </location>
</feature>
<evidence type="ECO:0000313" key="4">
    <source>
        <dbReference type="Proteomes" id="UP000188600"/>
    </source>
</evidence>
<keyword evidence="1" id="KW-0472">Membrane</keyword>
<keyword evidence="5" id="KW-1185">Reference proteome</keyword>
<dbReference type="Pfam" id="PF11193">
    <property type="entry name" value="DUF2812"/>
    <property type="match status" value="1"/>
</dbReference>
<evidence type="ECO:0000313" key="2">
    <source>
        <dbReference type="EMBL" id="ONK26340.1"/>
    </source>
</evidence>
<comment type="caution">
    <text evidence="2">The sequence shown here is derived from an EMBL/GenBank/DDBJ whole genome shotgun (WGS) entry which is preliminary data.</text>
</comment>
<dbReference type="Proteomes" id="UP000188600">
    <property type="component" value="Unassembled WGS sequence"/>
</dbReference>
<name>A0AB36JQ83_9STRE</name>
<dbReference type="EMBL" id="MSPR01000009">
    <property type="protein sequence ID" value="ONK29087.1"/>
    <property type="molecule type" value="Genomic_DNA"/>
</dbReference>
<dbReference type="InterPro" id="IPR021359">
    <property type="entry name" value="DUF2812"/>
</dbReference>
<protein>
    <recommendedName>
        <fullName evidence="6">DUF2812 domain-containing protein</fullName>
    </recommendedName>
</protein>
<accession>A0AB36JQ83</accession>
<dbReference type="EMBL" id="MSPT01000016">
    <property type="protein sequence ID" value="ONK26340.1"/>
    <property type="molecule type" value="Genomic_DNA"/>
</dbReference>
<keyword evidence="1" id="KW-1133">Transmembrane helix</keyword>
<evidence type="ECO:0000313" key="3">
    <source>
        <dbReference type="EMBL" id="ONK29087.1"/>
    </source>
</evidence>
<dbReference type="AlphaFoldDB" id="A0AB36JQ83"/>
<evidence type="ECO:0000256" key="1">
    <source>
        <dbReference type="SAM" id="Phobius"/>
    </source>
</evidence>
<dbReference type="RefSeq" id="WP_076996106.1">
    <property type="nucleotide sequence ID" value="NZ_MSPR01000009.1"/>
</dbReference>
<feature type="transmembrane region" description="Helical" evidence="1">
    <location>
        <begin position="180"/>
        <end position="201"/>
    </location>
</feature>
<organism evidence="2 4">
    <name type="scientific">Streptococcus azizii</name>
    <dbReference type="NCBI Taxonomy" id="1579424"/>
    <lineage>
        <taxon>Bacteria</taxon>
        <taxon>Bacillati</taxon>
        <taxon>Bacillota</taxon>
        <taxon>Bacilli</taxon>
        <taxon>Lactobacillales</taxon>
        <taxon>Streptococcaceae</taxon>
        <taxon>Streptococcus</taxon>
    </lineage>
</organism>
<dbReference type="Proteomes" id="UP000188946">
    <property type="component" value="Unassembled WGS sequence"/>
</dbReference>
<evidence type="ECO:0000313" key="5">
    <source>
        <dbReference type="Proteomes" id="UP000188946"/>
    </source>
</evidence>
<sequence length="209" mass="24835">MKKHRLFVSISKEENWINQIQAQGYRLIRVHPYTAGYSFERVQQEADIPIVRLDYRQFTSTQDYLEYLSLFAECGWKLIPGSNRHSFQYFAHTAYSEDTELFSDDESRQALYQRVRKQALLFFSISMVQSIIFFQVNHNHFQNFWNLKELYLTSGLWEKSGSSFWLAFLFETPFAFLRTIFPAFILLGSLGSSLFCLYIAYKNRSQHHP</sequence>
<reference evidence="4 5" key="1">
    <citation type="submission" date="2016-12" db="EMBL/GenBank/DDBJ databases">
        <authorList>
            <person name="Gulvik C.A."/>
        </authorList>
    </citation>
    <scope>NUCLEOTIDE SEQUENCE [LARGE SCALE GENOMIC DNA]</scope>
    <source>
        <strain evidence="3 5">12-5202</strain>
        <strain evidence="2 4">12-5291</strain>
    </source>
</reference>
<keyword evidence="1" id="KW-0812">Transmembrane</keyword>